<dbReference type="STRING" id="111105.HR09_05935"/>
<dbReference type="Gene3D" id="2.60.120.10">
    <property type="entry name" value="Jelly Rolls"/>
    <property type="match status" value="1"/>
</dbReference>
<dbReference type="AlphaFoldDB" id="A0A099WV20"/>
<reference evidence="3 4" key="1">
    <citation type="submission" date="2014-08" db="EMBL/GenBank/DDBJ databases">
        <title>Porphyromonas gulae strain:COT-052_OH1451 Genome sequencing.</title>
        <authorList>
            <person name="Wallis C."/>
            <person name="Deusch O."/>
            <person name="O'Flynn C."/>
            <person name="Davis I."/>
            <person name="Jospin G."/>
            <person name="Darling A.E."/>
            <person name="Coil D.A."/>
            <person name="Alexiev A."/>
            <person name="Horsfall A."/>
            <person name="Kirkwood N."/>
            <person name="Harris S."/>
            <person name="Eisen J.A."/>
        </authorList>
    </citation>
    <scope>NUCLEOTIDE SEQUENCE [LARGE SCALE GENOMIC DNA]</scope>
    <source>
        <strain evidence="4">COT-052 OH1451</strain>
        <strain evidence="3">COT-052_OH1451</strain>
    </source>
</reference>
<accession>A0A099WV20</accession>
<proteinExistence type="predicted"/>
<gene>
    <name evidence="3" type="ORF">HR08_00390</name>
    <name evidence="2" type="ORF">HR15_09900</name>
</gene>
<evidence type="ECO:0000313" key="4">
    <source>
        <dbReference type="Proteomes" id="UP000030130"/>
    </source>
</evidence>
<evidence type="ECO:0000313" key="5">
    <source>
        <dbReference type="Proteomes" id="UP000030146"/>
    </source>
</evidence>
<feature type="domain" description="Cupin type-2" evidence="1">
    <location>
        <begin position="40"/>
        <end position="102"/>
    </location>
</feature>
<dbReference type="GeneID" id="29256807"/>
<protein>
    <submittedName>
        <fullName evidence="3">Cupin</fullName>
    </submittedName>
</protein>
<dbReference type="Proteomes" id="UP000030130">
    <property type="component" value="Unassembled WGS sequence"/>
</dbReference>
<dbReference type="eggNOG" id="COG1917">
    <property type="taxonomic scope" value="Bacteria"/>
</dbReference>
<dbReference type="PANTHER" id="PTHR37694">
    <property type="entry name" value="SLR8022 PROTEIN"/>
    <property type="match status" value="1"/>
</dbReference>
<comment type="caution">
    <text evidence="3">The sequence shown here is derived from an EMBL/GenBank/DDBJ whole genome shotgun (WGS) entry which is preliminary data.</text>
</comment>
<reference evidence="2 5" key="2">
    <citation type="submission" date="2014-08" db="EMBL/GenBank/DDBJ databases">
        <title>Porphyromonas gulae strain:COT-052_OH3439 Genome sequencing.</title>
        <authorList>
            <person name="Wallis C."/>
            <person name="Deusch O."/>
            <person name="O'Flynn C."/>
            <person name="Davis I."/>
            <person name="Jospin G."/>
            <person name="Darling A.E."/>
            <person name="Coil D.A."/>
            <person name="Alexiev A."/>
            <person name="Horsfall A."/>
            <person name="Kirkwood N."/>
            <person name="Harris S."/>
            <person name="Eisen J.A."/>
        </authorList>
    </citation>
    <scope>NUCLEOTIDE SEQUENCE [LARGE SCALE GENOMIC DNA]</scope>
    <source>
        <strain evidence="5">COT-052 OH3439</strain>
        <strain evidence="2">COT-052_OH3439</strain>
    </source>
</reference>
<evidence type="ECO:0000313" key="3">
    <source>
        <dbReference type="EMBL" id="KGN88290.1"/>
    </source>
</evidence>
<dbReference type="OrthoDB" id="1121052at2"/>
<dbReference type="InterPro" id="IPR011051">
    <property type="entry name" value="RmlC_Cupin_sf"/>
</dbReference>
<evidence type="ECO:0000313" key="2">
    <source>
        <dbReference type="EMBL" id="KGN85399.1"/>
    </source>
</evidence>
<dbReference type="SUPFAM" id="SSF51182">
    <property type="entry name" value="RmlC-like cupins"/>
    <property type="match status" value="1"/>
</dbReference>
<organism evidence="3 4">
    <name type="scientific">Porphyromonas gulae</name>
    <dbReference type="NCBI Taxonomy" id="111105"/>
    <lineage>
        <taxon>Bacteria</taxon>
        <taxon>Pseudomonadati</taxon>
        <taxon>Bacteroidota</taxon>
        <taxon>Bacteroidia</taxon>
        <taxon>Bacteroidales</taxon>
        <taxon>Porphyromonadaceae</taxon>
        <taxon>Porphyromonas</taxon>
    </lineage>
</organism>
<dbReference type="CDD" id="cd02230">
    <property type="entry name" value="cupin_HP0902-like"/>
    <property type="match status" value="1"/>
</dbReference>
<dbReference type="EMBL" id="JRAI01000002">
    <property type="protein sequence ID" value="KGN88290.1"/>
    <property type="molecule type" value="Genomic_DNA"/>
</dbReference>
<dbReference type="PANTHER" id="PTHR37694:SF1">
    <property type="entry name" value="SLR8022 PROTEIN"/>
    <property type="match status" value="1"/>
</dbReference>
<dbReference type="PATRIC" id="fig|111105.18.peg.2334"/>
<name>A0A099WV20_9PORP</name>
<evidence type="ECO:0000259" key="1">
    <source>
        <dbReference type="Pfam" id="PF07883"/>
    </source>
</evidence>
<keyword evidence="5" id="KW-1185">Reference proteome</keyword>
<dbReference type="Proteomes" id="UP000030146">
    <property type="component" value="Unassembled WGS sequence"/>
</dbReference>
<dbReference type="EMBL" id="JRAK01000129">
    <property type="protein sequence ID" value="KGN85399.1"/>
    <property type="molecule type" value="Genomic_DNA"/>
</dbReference>
<sequence>MTKETYPKATVLDISASVEYSDGGIISKQVLKNEVGNITLFSFDQGQGLSEHTAPFDAFVQILEGEAEIRIGGQPLLLKAGRSVIMPANVSHALHATKRFKMLLTMIRG</sequence>
<dbReference type="InterPro" id="IPR013096">
    <property type="entry name" value="Cupin_2"/>
</dbReference>
<dbReference type="RefSeq" id="WP_005874159.1">
    <property type="nucleotide sequence ID" value="NZ_CALUCC010000041.1"/>
</dbReference>
<dbReference type="Pfam" id="PF07883">
    <property type="entry name" value="Cupin_2"/>
    <property type="match status" value="1"/>
</dbReference>
<dbReference type="InterPro" id="IPR014710">
    <property type="entry name" value="RmlC-like_jellyroll"/>
</dbReference>